<accession>A0ABM0M3R4</accession>
<dbReference type="Proteomes" id="UP000694865">
    <property type="component" value="Unplaced"/>
</dbReference>
<proteinExistence type="predicted"/>
<evidence type="ECO:0000256" key="1">
    <source>
        <dbReference type="SAM" id="Coils"/>
    </source>
</evidence>
<evidence type="ECO:0000313" key="2">
    <source>
        <dbReference type="Proteomes" id="UP000694865"/>
    </source>
</evidence>
<organism evidence="2 3">
    <name type="scientific">Saccoglossus kowalevskii</name>
    <name type="common">Acorn worm</name>
    <dbReference type="NCBI Taxonomy" id="10224"/>
    <lineage>
        <taxon>Eukaryota</taxon>
        <taxon>Metazoa</taxon>
        <taxon>Hemichordata</taxon>
        <taxon>Enteropneusta</taxon>
        <taxon>Harrimaniidae</taxon>
        <taxon>Saccoglossus</taxon>
    </lineage>
</organism>
<keyword evidence="2" id="KW-1185">Reference proteome</keyword>
<evidence type="ECO:0000313" key="3">
    <source>
        <dbReference type="RefSeq" id="XP_006814655.1"/>
    </source>
</evidence>
<gene>
    <name evidence="3" type="primary">LOC102803367</name>
</gene>
<dbReference type="RefSeq" id="XP_006814655.1">
    <property type="nucleotide sequence ID" value="XM_006814592.1"/>
</dbReference>
<feature type="coiled-coil region" evidence="1">
    <location>
        <begin position="64"/>
        <end position="91"/>
    </location>
</feature>
<dbReference type="GeneID" id="102803367"/>
<protein>
    <submittedName>
        <fullName evidence="3">Uncharacterized protein LOC102803367</fullName>
    </submittedName>
</protein>
<keyword evidence="1" id="KW-0175">Coiled coil</keyword>
<name>A0ABM0M3R4_SACKO</name>
<sequence>MISFMIFMCEFSCNKRLPRCCAGRTKNMNFLTLISEQTTSLLGAQDDEDERIRRQQRKCRSDLCKDVRGKLEETEKRIQELEERLNDKGNGAIINRRHGSLASSIFKYSDIDDLDSVSYDTSAAVQFHESSV</sequence>
<reference evidence="3" key="1">
    <citation type="submission" date="2025-08" db="UniProtKB">
        <authorList>
            <consortium name="RefSeq"/>
        </authorList>
    </citation>
    <scope>IDENTIFICATION</scope>
    <source>
        <tissue evidence="3">Testes</tissue>
    </source>
</reference>